<dbReference type="EMBL" id="VOKX01000142">
    <property type="protein sequence ID" value="KAB7832887.1"/>
    <property type="molecule type" value="Genomic_DNA"/>
</dbReference>
<comment type="caution">
    <text evidence="2">The sequence shown here is derived from an EMBL/GenBank/DDBJ whole genome shotgun (WGS) entry which is preliminary data.</text>
</comment>
<keyword evidence="3" id="KW-1185">Reference proteome</keyword>
<dbReference type="NCBIfam" id="TIGR01053">
    <property type="entry name" value="LSD1"/>
    <property type="match status" value="1"/>
</dbReference>
<organism evidence="2 3">
    <name type="scientific">Streptomyces mobaraensis</name>
    <name type="common">Streptoverticillium mobaraense</name>
    <dbReference type="NCBI Taxonomy" id="35621"/>
    <lineage>
        <taxon>Bacteria</taxon>
        <taxon>Bacillati</taxon>
        <taxon>Actinomycetota</taxon>
        <taxon>Actinomycetes</taxon>
        <taxon>Kitasatosporales</taxon>
        <taxon>Streptomycetaceae</taxon>
        <taxon>Streptomyces</taxon>
    </lineage>
</organism>
<feature type="region of interest" description="Disordered" evidence="1">
    <location>
        <begin position="1"/>
        <end position="22"/>
    </location>
</feature>
<dbReference type="AlphaFoldDB" id="A0A5N5VWV6"/>
<protein>
    <submittedName>
        <fullName evidence="2">Uncharacterized protein</fullName>
    </submittedName>
</protein>
<evidence type="ECO:0000313" key="3">
    <source>
        <dbReference type="Proteomes" id="UP000327000"/>
    </source>
</evidence>
<gene>
    <name evidence="2" type="ORF">FRZ00_34250</name>
</gene>
<name>A0A5N5VWV6_STRMB</name>
<reference evidence="2 3" key="1">
    <citation type="journal article" date="2019" name="Microb. Cell Fact.">
        <title>Exploring novel herbicidin analogues by transcriptional regulator overexpression and MS/MS molecular networking.</title>
        <authorList>
            <person name="Shi Y."/>
            <person name="Gu R."/>
            <person name="Li Y."/>
            <person name="Wang X."/>
            <person name="Ren W."/>
            <person name="Li X."/>
            <person name="Wang L."/>
            <person name="Xie Y."/>
            <person name="Hong B."/>
        </authorList>
    </citation>
    <scope>NUCLEOTIDE SEQUENCE [LARGE SCALE GENOMIC DNA]</scope>
    <source>
        <strain evidence="2 3">US-43</strain>
    </source>
</reference>
<evidence type="ECO:0000256" key="1">
    <source>
        <dbReference type="SAM" id="MobiDB-lite"/>
    </source>
</evidence>
<accession>A0A5N5VWV6</accession>
<evidence type="ECO:0000313" key="2">
    <source>
        <dbReference type="EMBL" id="KAB7832887.1"/>
    </source>
</evidence>
<proteinExistence type="predicted"/>
<dbReference type="Proteomes" id="UP000327000">
    <property type="component" value="Unassembled WGS sequence"/>
</dbReference>
<sequence length="22" mass="2556">MFEPPSRQCRDPLHTPRGSTSR</sequence>